<feature type="compositionally biased region" description="Basic and acidic residues" evidence="1">
    <location>
        <begin position="63"/>
        <end position="92"/>
    </location>
</feature>
<dbReference type="STRING" id="62324.A0A182R301"/>
<proteinExistence type="predicted"/>
<evidence type="ECO:0000256" key="1">
    <source>
        <dbReference type="SAM" id="MobiDB-lite"/>
    </source>
</evidence>
<feature type="compositionally biased region" description="Polar residues" evidence="1">
    <location>
        <begin position="93"/>
        <end position="106"/>
    </location>
</feature>
<feature type="compositionally biased region" description="Basic and acidic residues" evidence="1">
    <location>
        <begin position="23"/>
        <end position="37"/>
    </location>
</feature>
<feature type="region of interest" description="Disordered" evidence="1">
    <location>
        <begin position="1010"/>
        <end position="1030"/>
    </location>
</feature>
<name>A0A182R301_ANOFN</name>
<dbReference type="EnsemblMetazoa" id="AFUN000542-RA">
    <property type="protein sequence ID" value="AFUN000542-PA"/>
    <property type="gene ID" value="AFUN000542"/>
</dbReference>
<reference evidence="2" key="1">
    <citation type="submission" date="2020-05" db="UniProtKB">
        <authorList>
            <consortium name="EnsemblMetazoa"/>
        </authorList>
    </citation>
    <scope>IDENTIFICATION</scope>
    <source>
        <strain evidence="2">FUMOZ</strain>
    </source>
</reference>
<feature type="region of interest" description="Disordered" evidence="1">
    <location>
        <begin position="1"/>
        <end position="44"/>
    </location>
</feature>
<evidence type="ECO:0000313" key="2">
    <source>
        <dbReference type="EnsemblMetazoa" id="AFUN000542-PA"/>
    </source>
</evidence>
<dbReference type="VEuPathDB" id="VectorBase:AFUN000542"/>
<dbReference type="VEuPathDB" id="VectorBase:AFUN2_011254"/>
<accession>A0A182R301</accession>
<feature type="compositionally biased region" description="Basic and acidic residues" evidence="1">
    <location>
        <begin position="1"/>
        <end position="12"/>
    </location>
</feature>
<organism evidence="2">
    <name type="scientific">Anopheles funestus</name>
    <name type="common">African malaria mosquito</name>
    <dbReference type="NCBI Taxonomy" id="62324"/>
    <lineage>
        <taxon>Eukaryota</taxon>
        <taxon>Metazoa</taxon>
        <taxon>Ecdysozoa</taxon>
        <taxon>Arthropoda</taxon>
        <taxon>Hexapoda</taxon>
        <taxon>Insecta</taxon>
        <taxon>Pterygota</taxon>
        <taxon>Neoptera</taxon>
        <taxon>Endopterygota</taxon>
        <taxon>Diptera</taxon>
        <taxon>Nematocera</taxon>
        <taxon>Culicoidea</taxon>
        <taxon>Culicidae</taxon>
        <taxon>Anophelinae</taxon>
        <taxon>Anopheles</taxon>
    </lineage>
</organism>
<dbReference type="AlphaFoldDB" id="A0A182R301"/>
<feature type="region of interest" description="Disordered" evidence="1">
    <location>
        <begin position="57"/>
        <end position="116"/>
    </location>
</feature>
<feature type="region of interest" description="Disordered" evidence="1">
    <location>
        <begin position="192"/>
        <end position="228"/>
    </location>
</feature>
<protein>
    <submittedName>
        <fullName evidence="2">Uncharacterized protein</fullName>
    </submittedName>
</protein>
<sequence length="1208" mass="132667">MSSHDKRYDKSAPWKSQSGSGRDSPERYRKRNSDSPTRHYNSYKNRRYYDNRSWNYSPYAKRYSSDHSRYSRYERKPETSDDKKQHEGEKSEVSTTERGTRNFTNKSTWSSTSSSHIMPYTEKPPWLIEQQPLETNSALVGTEISAQNKFNFIFQHINAVYSQNDETQTNRPMSFIDRIIADEAMRMLSAASSSEATSLNEPCETADVASNNAPVSEETEPSKQEEGKAVFDSKINDKVGTFSATNSAMLQKSAEQVTKKLINQLSTMSKYDLKHMIDNPAGKYQTALNRHAQSKLRAEVRKQLKSFGLGKLGSSCVTGDGTVESDEAIDADKIPTALLAKIGQVLDLEFFDLPPTESSEAIEQLPDVVKSSQSNSIAPESNGTHEPQALLCSTSTSINIESADHVVADQTLNVAKVSRSPRPAKNTTALECFPKTPAGGQKIIIRKANKATILNKKAVREAVVSTLQPTAIKPFMKKNFTLQNSKQLSVGNSKNIASSLTKSSTTKPLVITPVESLKYVTQNNGHAMSKDTIMDVKMNSLDNGNPTPGDRNSGVKNLSLLRVSTVEELNRRLDERPGKNPVEINQEFDQRNVIPERGLTRANISNASDQSASMDANLDSIASSTDEIRNLNGTNHPSIEMLTPPAECTAENRANAGHLQITHNHNNNANQSQSPALSIVQHQKQLNCQNVPPRMNQTEPVVNNTNADISKKIKAVLLEYMANKNQAQTSIDQAVEIENTAQAQNTTPKVNEDEPMVPVTQGVLPDLSFPVLSSSFKKRKRPKKRKFSPANVLKMDVQTCGTAVTDNGQSNIPSWTANLGEKGEKGKASLFASTNNTGNANHASAESLTSATEWSSSLQSAEVLPNEDHILNNAYDQYLGNSLTDRAPETMEQPTRITIANVCSISGSEDVSTSATVVTENAANATADKNRLDLQLTQAISLAKPKDETTTSPHSVQRIPIFAPLDNCSDGNVHAWNLSTESIAESKEGIERIVLPQPVTGKSSEEYILGGDSEDKCVPNQPSPDGLSTRPGEQTQFVANHSSVSSLPTPHIATLQALCEKTEEMQSVEAQVMELHKRKTQIDAIFMQLHAERMDIDQQLERLHHMRSLQMNLMRLNLLELISPNGSNESIMQAASPVTSDSGTGSNGISVKQTIQSGQISGQTGVRQQERTIRRITPICGDAIKIFQRRRAPSERSAESNLPVVDQA</sequence>